<evidence type="ECO:0000259" key="8">
    <source>
        <dbReference type="Pfam" id="PF02470"/>
    </source>
</evidence>
<name>A0A1I6T0T6_9RHOB</name>
<evidence type="ECO:0000256" key="2">
    <source>
        <dbReference type="ARBA" id="ARBA00022475"/>
    </source>
</evidence>
<evidence type="ECO:0000313" key="10">
    <source>
        <dbReference type="Proteomes" id="UP000199239"/>
    </source>
</evidence>
<evidence type="ECO:0000313" key="9">
    <source>
        <dbReference type="EMBL" id="SFS82746.1"/>
    </source>
</evidence>
<evidence type="ECO:0000256" key="7">
    <source>
        <dbReference type="SAM" id="Phobius"/>
    </source>
</evidence>
<dbReference type="GO" id="GO:0005886">
    <property type="term" value="C:plasma membrane"/>
    <property type="evidence" value="ECO:0007669"/>
    <property type="project" value="UniProtKB-SubCell"/>
</dbReference>
<dbReference type="InterPro" id="IPR003399">
    <property type="entry name" value="Mce/MlaD"/>
</dbReference>
<sequence>MTDTPPDVPIKSARKIFLSGASIVWIIPFLALLIALGVAWQSYSARGPQIFVEFENGAGIKAGETELRFRDVTVGRVEAVGFSQGLGKVVASIRVDKDVAPYIDNSAAFWIVQPEVSAQGITGLSTVLSGVYIEGSWNDEIGPFANRFSGAENAPLIRTGQKGLQIAFRTVGNGQLTDNAPILYRGIEVGRLGKAEIAPRGNFAIVEALIYEEHRNLVNSSTRFWDSSGFSVSIGPGGAEIDFESIATLIGGGVTFDTFVSGGSRIQDGTVFEIYPTKEQARNAVFNSSAVDPIELSVIFDENISGLAVGAVVELSGLNIGQVEALSGIVDYNQFGDSRVRLNATLSIQPARLGLPGEVTAERALEFLQDRVANGLRARLANASLLTGGLKVEMVVVEGAPFARLEAASDGLPVMPTTKNEASDATASVEGVFTRINNLPIEELLNSAIGLMNSAQAFIGSDELQQTPKDVRTLINEVTGLVSSDSVQNIPVSLNATLSRVETLVATLEEQQLAKRLMDALDGVSSAADGFSTSIEGVPELITEVQAVAAKASALELQELVDELTALTRSAEAVIDTPEAVALPGSLKNALDELNYTLQELREGGAVENVNQTLASARNAADNIAVSAQDLPEIIDRLSSLFDQASRTIEGYDEGDKITRSAQETMRDIQKAADALASLAKTIERNPNSLLLGR</sequence>
<dbReference type="Pfam" id="PF02470">
    <property type="entry name" value="MlaD"/>
    <property type="match status" value="1"/>
</dbReference>
<evidence type="ECO:0000256" key="4">
    <source>
        <dbReference type="ARBA" id="ARBA00022692"/>
    </source>
</evidence>
<keyword evidence="3" id="KW-0997">Cell inner membrane</keyword>
<organism evidence="9 10">
    <name type="scientific">Sulfitobacter marinus</name>
    <dbReference type="NCBI Taxonomy" id="394264"/>
    <lineage>
        <taxon>Bacteria</taxon>
        <taxon>Pseudomonadati</taxon>
        <taxon>Pseudomonadota</taxon>
        <taxon>Alphaproteobacteria</taxon>
        <taxon>Rhodobacterales</taxon>
        <taxon>Roseobacteraceae</taxon>
        <taxon>Sulfitobacter</taxon>
    </lineage>
</organism>
<evidence type="ECO:0000256" key="6">
    <source>
        <dbReference type="ARBA" id="ARBA00023136"/>
    </source>
</evidence>
<dbReference type="RefSeq" id="WP_245764235.1">
    <property type="nucleotide sequence ID" value="NZ_FPAJ01000003.1"/>
</dbReference>
<feature type="domain" description="Mce/MlaD" evidence="8">
    <location>
        <begin position="47"/>
        <end position="133"/>
    </location>
</feature>
<dbReference type="PANTHER" id="PTHR30462:SF0">
    <property type="entry name" value="INTERMEMBRANE TRANSPORT PROTEIN YEBT"/>
    <property type="match status" value="1"/>
</dbReference>
<keyword evidence="4 7" id="KW-0812">Transmembrane</keyword>
<accession>A0A1I6T0T6</accession>
<dbReference type="Proteomes" id="UP000199239">
    <property type="component" value="Unassembled WGS sequence"/>
</dbReference>
<protein>
    <submittedName>
        <fullName evidence="9">Paraquat-inducible protein B</fullName>
    </submittedName>
</protein>
<evidence type="ECO:0000256" key="1">
    <source>
        <dbReference type="ARBA" id="ARBA00004533"/>
    </source>
</evidence>
<keyword evidence="5 7" id="KW-1133">Transmembrane helix</keyword>
<proteinExistence type="predicted"/>
<keyword evidence="10" id="KW-1185">Reference proteome</keyword>
<dbReference type="STRING" id="394264.SAMN04488040_1972"/>
<dbReference type="PANTHER" id="PTHR30462">
    <property type="entry name" value="INTERMEMBRANE TRANSPORT PROTEIN PQIB-RELATED"/>
    <property type="match status" value="1"/>
</dbReference>
<dbReference type="AlphaFoldDB" id="A0A1I6T0T6"/>
<evidence type="ECO:0000256" key="3">
    <source>
        <dbReference type="ARBA" id="ARBA00022519"/>
    </source>
</evidence>
<feature type="transmembrane region" description="Helical" evidence="7">
    <location>
        <begin position="16"/>
        <end position="40"/>
    </location>
</feature>
<keyword evidence="2" id="KW-1003">Cell membrane</keyword>
<keyword evidence="6 7" id="KW-0472">Membrane</keyword>
<evidence type="ECO:0000256" key="5">
    <source>
        <dbReference type="ARBA" id="ARBA00022989"/>
    </source>
</evidence>
<dbReference type="InterPro" id="IPR051800">
    <property type="entry name" value="PqiA-PqiB_transport"/>
</dbReference>
<comment type="subcellular location">
    <subcellularLocation>
        <location evidence="1">Cell inner membrane</location>
    </subcellularLocation>
</comment>
<gene>
    <name evidence="9" type="ORF">SAMN04488040_1972</name>
</gene>
<dbReference type="EMBL" id="FPAJ01000003">
    <property type="protein sequence ID" value="SFS82746.1"/>
    <property type="molecule type" value="Genomic_DNA"/>
</dbReference>
<reference evidence="10" key="1">
    <citation type="submission" date="2016-10" db="EMBL/GenBank/DDBJ databases">
        <authorList>
            <person name="Varghese N."/>
            <person name="Submissions S."/>
        </authorList>
    </citation>
    <scope>NUCLEOTIDE SEQUENCE [LARGE SCALE GENOMIC DNA]</scope>
    <source>
        <strain evidence="10">DSM 23422</strain>
    </source>
</reference>